<name>A0AA88YVA2_PINIB</name>
<organism evidence="3 4">
    <name type="scientific">Pinctada imbricata</name>
    <name type="common">Atlantic pearl-oyster</name>
    <name type="synonym">Pinctada martensii</name>
    <dbReference type="NCBI Taxonomy" id="66713"/>
    <lineage>
        <taxon>Eukaryota</taxon>
        <taxon>Metazoa</taxon>
        <taxon>Spiralia</taxon>
        <taxon>Lophotrochozoa</taxon>
        <taxon>Mollusca</taxon>
        <taxon>Bivalvia</taxon>
        <taxon>Autobranchia</taxon>
        <taxon>Pteriomorphia</taxon>
        <taxon>Pterioida</taxon>
        <taxon>Pterioidea</taxon>
        <taxon>Pteriidae</taxon>
        <taxon>Pinctada</taxon>
    </lineage>
</organism>
<dbReference type="SUPFAM" id="SSF56496">
    <property type="entry name" value="Fibrinogen C-terminal domain-like"/>
    <property type="match status" value="1"/>
</dbReference>
<dbReference type="PROSITE" id="PS51406">
    <property type="entry name" value="FIBRINOGEN_C_2"/>
    <property type="match status" value="1"/>
</dbReference>
<comment type="caution">
    <text evidence="3">The sequence shown here is derived from an EMBL/GenBank/DDBJ whole genome shotgun (WGS) entry which is preliminary data.</text>
</comment>
<dbReference type="Gene3D" id="3.90.215.10">
    <property type="entry name" value="Gamma Fibrinogen, chain A, domain 1"/>
    <property type="match status" value="1"/>
</dbReference>
<dbReference type="CDD" id="cd00087">
    <property type="entry name" value="FReD"/>
    <property type="match status" value="1"/>
</dbReference>
<dbReference type="InterPro" id="IPR050373">
    <property type="entry name" value="Fibrinogen_C-term_domain"/>
</dbReference>
<keyword evidence="1" id="KW-1015">Disulfide bond</keyword>
<dbReference type="InterPro" id="IPR014716">
    <property type="entry name" value="Fibrinogen_a/b/g_C_1"/>
</dbReference>
<sequence length="224" mass="26107">MCIRECVKRNCKSVNFNKEKLQCDLMSTNDGCPQNGDIFQADPDYIFVNVSDSENIEKIFQRRMNGLTDFYRNWEDYKYGFGNPIDESWLGNMYLYQLTKNRCCQLRIELVNWDNIAGYALYENFSITDENDGYRLRIGTYSGNAGQDSLKYHNGMKFTTLDRDNDNRSLNCAVKWKGAWWYNSCHHSHLNGDYSIRTDSAGLGWNGYPSSDYMKETTMKLKCG</sequence>
<keyword evidence="4" id="KW-1185">Reference proteome</keyword>
<evidence type="ECO:0000313" key="4">
    <source>
        <dbReference type="Proteomes" id="UP001186944"/>
    </source>
</evidence>
<gene>
    <name evidence="3" type="ORF">FSP39_011871</name>
</gene>
<evidence type="ECO:0000259" key="2">
    <source>
        <dbReference type="PROSITE" id="PS51406"/>
    </source>
</evidence>
<proteinExistence type="predicted"/>
<accession>A0AA88YVA2</accession>
<dbReference type="Pfam" id="PF00147">
    <property type="entry name" value="Fibrinogen_C"/>
    <property type="match status" value="1"/>
</dbReference>
<dbReference type="InterPro" id="IPR036056">
    <property type="entry name" value="Fibrinogen-like_C"/>
</dbReference>
<evidence type="ECO:0000313" key="3">
    <source>
        <dbReference type="EMBL" id="KAK3108614.1"/>
    </source>
</evidence>
<dbReference type="GO" id="GO:0005615">
    <property type="term" value="C:extracellular space"/>
    <property type="evidence" value="ECO:0007669"/>
    <property type="project" value="TreeGrafter"/>
</dbReference>
<feature type="domain" description="Fibrinogen C-terminal" evidence="2">
    <location>
        <begin position="2"/>
        <end position="224"/>
    </location>
</feature>
<evidence type="ECO:0000256" key="1">
    <source>
        <dbReference type="ARBA" id="ARBA00023157"/>
    </source>
</evidence>
<dbReference type="EMBL" id="VSWD01000001">
    <property type="protein sequence ID" value="KAK3108614.1"/>
    <property type="molecule type" value="Genomic_DNA"/>
</dbReference>
<dbReference type="PROSITE" id="PS00514">
    <property type="entry name" value="FIBRINOGEN_C_1"/>
    <property type="match status" value="1"/>
</dbReference>
<protein>
    <recommendedName>
        <fullName evidence="2">Fibrinogen C-terminal domain-containing protein</fullName>
    </recommendedName>
</protein>
<dbReference type="AlphaFoldDB" id="A0AA88YVA2"/>
<dbReference type="PANTHER" id="PTHR19143">
    <property type="entry name" value="FIBRINOGEN/TENASCIN/ANGIOPOEITIN"/>
    <property type="match status" value="1"/>
</dbReference>
<dbReference type="SMART" id="SM00186">
    <property type="entry name" value="FBG"/>
    <property type="match status" value="1"/>
</dbReference>
<dbReference type="InterPro" id="IPR020837">
    <property type="entry name" value="Fibrinogen_CS"/>
</dbReference>
<dbReference type="Proteomes" id="UP001186944">
    <property type="component" value="Unassembled WGS sequence"/>
</dbReference>
<reference evidence="3" key="1">
    <citation type="submission" date="2019-08" db="EMBL/GenBank/DDBJ databases">
        <title>The improved chromosome-level genome for the pearl oyster Pinctada fucata martensii using PacBio sequencing and Hi-C.</title>
        <authorList>
            <person name="Zheng Z."/>
        </authorList>
    </citation>
    <scope>NUCLEOTIDE SEQUENCE</scope>
    <source>
        <strain evidence="3">ZZ-2019</strain>
        <tissue evidence="3">Adductor muscle</tissue>
    </source>
</reference>
<dbReference type="InterPro" id="IPR002181">
    <property type="entry name" value="Fibrinogen_a/b/g_C_dom"/>
</dbReference>